<name>A0A1G7RF59_9PROT</name>
<dbReference type="STRING" id="1082479.SAMN05216241_105109"/>
<gene>
    <name evidence="3" type="ORF">SAMN05216241_105109</name>
</gene>
<dbReference type="Gene3D" id="3.40.190.10">
    <property type="entry name" value="Periplasmic binding protein-like II"/>
    <property type="match status" value="1"/>
</dbReference>
<dbReference type="InterPro" id="IPR007210">
    <property type="entry name" value="ABC_Gly_betaine_transp_sub-bd"/>
</dbReference>
<keyword evidence="1" id="KW-0732">Signal</keyword>
<evidence type="ECO:0000313" key="3">
    <source>
        <dbReference type="EMBL" id="SDG09391.1"/>
    </source>
</evidence>
<dbReference type="RefSeq" id="WP_176758592.1">
    <property type="nucleotide sequence ID" value="NZ_FNCE01000005.1"/>
</dbReference>
<protein>
    <submittedName>
        <fullName evidence="3">Glycine betaine/proline transport system substrate-binding protein</fullName>
    </submittedName>
</protein>
<proteinExistence type="predicted"/>
<sequence length="304" mass="33021">MAGIGARGLRTAALAGLLVLAGPGAAPAAPDQAASNRLRIGWTPWASSEATARLAATVLRERLGYSVELVQAGAPFLYRALAEGEVDVFLDSWQPDGHRSFLDAVGREVVDYGILYGGARLGWIVPERTTPAVIGAIPDLKDTDVRARLNGTIRGVDAGTGVMQLSRDALQAYGLDGYSLAPSSDAGAALAVRRALDNGEPAVVTARRPHWMFEAYALRFLADPKDALGGPQRVHKLVRTGFMTDHPWASRVLMRMHLPRAAVRRIMAEGRARTYPRAVDTYIRRNPARMRYWVTGRMTAREEP</sequence>
<feature type="domain" description="ABC-type glycine betaine transport system substrate-binding" evidence="2">
    <location>
        <begin position="37"/>
        <end position="269"/>
    </location>
</feature>
<dbReference type="SUPFAM" id="SSF53850">
    <property type="entry name" value="Periplasmic binding protein-like II"/>
    <property type="match status" value="1"/>
</dbReference>
<feature type="chain" id="PRO_5011712608" evidence="1">
    <location>
        <begin position="29"/>
        <end position="304"/>
    </location>
</feature>
<accession>A0A1G7RF59</accession>
<dbReference type="AlphaFoldDB" id="A0A1G7RF59"/>
<dbReference type="EMBL" id="FNCE01000005">
    <property type="protein sequence ID" value="SDG09391.1"/>
    <property type="molecule type" value="Genomic_DNA"/>
</dbReference>
<organism evidence="3 4">
    <name type="scientific">Limimonas halophila</name>
    <dbReference type="NCBI Taxonomy" id="1082479"/>
    <lineage>
        <taxon>Bacteria</taxon>
        <taxon>Pseudomonadati</taxon>
        <taxon>Pseudomonadota</taxon>
        <taxon>Alphaproteobacteria</taxon>
        <taxon>Rhodospirillales</taxon>
        <taxon>Rhodovibrionaceae</taxon>
        <taxon>Limimonas</taxon>
    </lineage>
</organism>
<keyword evidence="4" id="KW-1185">Reference proteome</keyword>
<dbReference type="GO" id="GO:0022857">
    <property type="term" value="F:transmembrane transporter activity"/>
    <property type="evidence" value="ECO:0007669"/>
    <property type="project" value="InterPro"/>
</dbReference>
<feature type="signal peptide" evidence="1">
    <location>
        <begin position="1"/>
        <end position="28"/>
    </location>
</feature>
<dbReference type="Pfam" id="PF04069">
    <property type="entry name" value="OpuAC"/>
    <property type="match status" value="1"/>
</dbReference>
<reference evidence="3 4" key="1">
    <citation type="submission" date="2016-10" db="EMBL/GenBank/DDBJ databases">
        <authorList>
            <person name="de Groot N.N."/>
        </authorList>
    </citation>
    <scope>NUCLEOTIDE SEQUENCE [LARGE SCALE GENOMIC DNA]</scope>
    <source>
        <strain evidence="3 4">DSM 25584</strain>
    </source>
</reference>
<dbReference type="CDD" id="cd13639">
    <property type="entry name" value="PBP2_OpuAC_like"/>
    <property type="match status" value="1"/>
</dbReference>
<evidence type="ECO:0000313" key="4">
    <source>
        <dbReference type="Proteomes" id="UP000199415"/>
    </source>
</evidence>
<dbReference type="GO" id="GO:0043190">
    <property type="term" value="C:ATP-binding cassette (ABC) transporter complex"/>
    <property type="evidence" value="ECO:0007669"/>
    <property type="project" value="InterPro"/>
</dbReference>
<dbReference type="Proteomes" id="UP000199415">
    <property type="component" value="Unassembled WGS sequence"/>
</dbReference>
<dbReference type="Gene3D" id="3.40.190.100">
    <property type="entry name" value="Glycine betaine-binding periplasmic protein, domain 2"/>
    <property type="match status" value="1"/>
</dbReference>
<evidence type="ECO:0000256" key="1">
    <source>
        <dbReference type="SAM" id="SignalP"/>
    </source>
</evidence>
<evidence type="ECO:0000259" key="2">
    <source>
        <dbReference type="Pfam" id="PF04069"/>
    </source>
</evidence>